<dbReference type="CDD" id="cd00171">
    <property type="entry name" value="Sec7"/>
    <property type="match status" value="1"/>
</dbReference>
<dbReference type="PROSITE" id="PS50190">
    <property type="entry name" value="SEC7"/>
    <property type="match status" value="1"/>
</dbReference>
<feature type="compositionally biased region" description="Polar residues" evidence="7">
    <location>
        <begin position="836"/>
        <end position="848"/>
    </location>
</feature>
<dbReference type="Gene3D" id="1.10.1000.11">
    <property type="entry name" value="Arf Nucleotide-binding Site Opener,domain 2"/>
    <property type="match status" value="1"/>
</dbReference>
<evidence type="ECO:0000259" key="9">
    <source>
        <dbReference type="PROSITE" id="PS50190"/>
    </source>
</evidence>
<dbReference type="Pfam" id="PF01369">
    <property type="entry name" value="Sec7"/>
    <property type="match status" value="1"/>
</dbReference>
<feature type="compositionally biased region" description="Low complexity" evidence="7">
    <location>
        <begin position="703"/>
        <end position="713"/>
    </location>
</feature>
<dbReference type="SMART" id="SM00222">
    <property type="entry name" value="Sec7"/>
    <property type="match status" value="1"/>
</dbReference>
<dbReference type="SUPFAM" id="SSF50729">
    <property type="entry name" value="PH domain-like"/>
    <property type="match status" value="1"/>
</dbReference>
<feature type="region of interest" description="Disordered" evidence="7">
    <location>
        <begin position="836"/>
        <end position="887"/>
    </location>
</feature>
<name>A0A7M7N0Y8_STRPU</name>
<keyword evidence="3" id="KW-0963">Cytoplasm</keyword>
<feature type="chain" id="PRO_5029683109" description="SEC7 domain-containing protein" evidence="8">
    <location>
        <begin position="25"/>
        <end position="1375"/>
    </location>
</feature>
<feature type="compositionally biased region" description="Basic and acidic residues" evidence="7">
    <location>
        <begin position="419"/>
        <end position="435"/>
    </location>
</feature>
<dbReference type="InterPro" id="IPR000904">
    <property type="entry name" value="Sec7_dom"/>
</dbReference>
<dbReference type="FunFam" id="1.10.1000.11:FF:000009">
    <property type="entry name" value="IQ motif and SEC7 domain-containing protein"/>
    <property type="match status" value="1"/>
</dbReference>
<feature type="signal peptide" evidence="8">
    <location>
        <begin position="1"/>
        <end position="24"/>
    </location>
</feature>
<dbReference type="Pfam" id="PF16453">
    <property type="entry name" value="IQ_SEC7_PH"/>
    <property type="match status" value="1"/>
</dbReference>
<dbReference type="PANTHER" id="PTHR10663">
    <property type="entry name" value="GUANYL-NUCLEOTIDE EXCHANGE FACTOR"/>
    <property type="match status" value="1"/>
</dbReference>
<feature type="coiled-coil region" evidence="6">
    <location>
        <begin position="1229"/>
        <end position="1256"/>
    </location>
</feature>
<organism evidence="10 11">
    <name type="scientific">Strongylocentrotus purpuratus</name>
    <name type="common">Purple sea urchin</name>
    <dbReference type="NCBI Taxonomy" id="7668"/>
    <lineage>
        <taxon>Eukaryota</taxon>
        <taxon>Metazoa</taxon>
        <taxon>Echinodermata</taxon>
        <taxon>Eleutherozoa</taxon>
        <taxon>Echinozoa</taxon>
        <taxon>Echinoidea</taxon>
        <taxon>Euechinoidea</taxon>
        <taxon>Echinacea</taxon>
        <taxon>Camarodonta</taxon>
        <taxon>Echinidea</taxon>
        <taxon>Strongylocentrotidae</taxon>
        <taxon>Strongylocentrotus</taxon>
    </lineage>
</organism>
<evidence type="ECO:0000313" key="11">
    <source>
        <dbReference type="Proteomes" id="UP000007110"/>
    </source>
</evidence>
<dbReference type="PROSITE" id="PS50096">
    <property type="entry name" value="IQ"/>
    <property type="match status" value="1"/>
</dbReference>
<evidence type="ECO:0000256" key="4">
    <source>
        <dbReference type="ARBA" id="ARBA00022553"/>
    </source>
</evidence>
<feature type="compositionally biased region" description="Polar residues" evidence="7">
    <location>
        <begin position="382"/>
        <end position="411"/>
    </location>
</feature>
<comment type="subcellular location">
    <subcellularLocation>
        <location evidence="1">Cytoplasm</location>
    </subcellularLocation>
</comment>
<dbReference type="GeneID" id="594729"/>
<dbReference type="SUPFAM" id="SSF48425">
    <property type="entry name" value="Sec7 domain"/>
    <property type="match status" value="1"/>
</dbReference>
<feature type="compositionally biased region" description="Polar residues" evidence="7">
    <location>
        <begin position="145"/>
        <end position="164"/>
    </location>
</feature>
<dbReference type="EnsemblMetazoa" id="XM_030973547">
    <property type="protein sequence ID" value="XP_030829407"/>
    <property type="gene ID" value="LOC594729"/>
</dbReference>
<dbReference type="OrthoDB" id="430364at2759"/>
<dbReference type="CDD" id="cd13318">
    <property type="entry name" value="PH_IQSEC"/>
    <property type="match status" value="1"/>
</dbReference>
<reference evidence="10" key="2">
    <citation type="submission" date="2021-01" db="UniProtKB">
        <authorList>
            <consortium name="EnsemblMetazoa"/>
        </authorList>
    </citation>
    <scope>IDENTIFICATION</scope>
</reference>
<comment type="similarity">
    <text evidence="2">Belongs to the BRAG family.</text>
</comment>
<evidence type="ECO:0000256" key="3">
    <source>
        <dbReference type="ARBA" id="ARBA00022490"/>
    </source>
</evidence>
<feature type="compositionally biased region" description="Low complexity" evidence="7">
    <location>
        <begin position="859"/>
        <end position="870"/>
    </location>
</feature>
<dbReference type="RefSeq" id="XP_030829407.1">
    <property type="nucleotide sequence ID" value="XM_030973547.1"/>
</dbReference>
<feature type="compositionally biased region" description="Polar residues" evidence="7">
    <location>
        <begin position="631"/>
        <end position="660"/>
    </location>
</feature>
<feature type="compositionally biased region" description="Low complexity" evidence="7">
    <location>
        <begin position="81"/>
        <end position="90"/>
    </location>
</feature>
<protein>
    <recommendedName>
        <fullName evidence="9">SEC7 domain-containing protein</fullName>
    </recommendedName>
</protein>
<evidence type="ECO:0000256" key="6">
    <source>
        <dbReference type="SAM" id="Coils"/>
    </source>
</evidence>
<dbReference type="InParanoid" id="A0A7M7N0Y8"/>
<evidence type="ECO:0000256" key="2">
    <source>
        <dbReference type="ARBA" id="ARBA00006248"/>
    </source>
</evidence>
<feature type="domain" description="SEC7" evidence="9">
    <location>
        <begin position="905"/>
        <end position="1098"/>
    </location>
</feature>
<dbReference type="FunFam" id="1.10.220.20:FF:000001">
    <property type="entry name" value="IQ motif and SEC7 domain-containing protein 1"/>
    <property type="match status" value="1"/>
</dbReference>
<dbReference type="FunCoup" id="A0A7M7N0Y8">
    <property type="interactions" value="1256"/>
</dbReference>
<dbReference type="InterPro" id="IPR023394">
    <property type="entry name" value="Sec7_C_sf"/>
</dbReference>
<dbReference type="Gene3D" id="2.30.29.30">
    <property type="entry name" value="Pleckstrin-homology domain (PH domain)/Phosphotyrosine-binding domain (PTB)"/>
    <property type="match status" value="1"/>
</dbReference>
<keyword evidence="4" id="KW-0597">Phosphoprotein</keyword>
<dbReference type="OMA" id="FLESNMA"/>
<dbReference type="InterPro" id="IPR033742">
    <property type="entry name" value="IQSEC_PH"/>
</dbReference>
<evidence type="ECO:0000256" key="8">
    <source>
        <dbReference type="SAM" id="SignalP"/>
    </source>
</evidence>
<feature type="compositionally biased region" description="Polar residues" evidence="7">
    <location>
        <begin position="43"/>
        <end position="54"/>
    </location>
</feature>
<dbReference type="GO" id="GO:0032012">
    <property type="term" value="P:regulation of ARF protein signal transduction"/>
    <property type="evidence" value="ECO:0007669"/>
    <property type="project" value="InterPro"/>
</dbReference>
<evidence type="ECO:0000256" key="7">
    <source>
        <dbReference type="SAM" id="MobiDB-lite"/>
    </source>
</evidence>
<feature type="compositionally biased region" description="Polar residues" evidence="7">
    <location>
        <begin position="876"/>
        <end position="886"/>
    </location>
</feature>
<feature type="region of interest" description="Disordered" evidence="7">
    <location>
        <begin position="382"/>
        <end position="435"/>
    </location>
</feature>
<feature type="compositionally biased region" description="Pro residues" evidence="7">
    <location>
        <begin position="67"/>
        <end position="80"/>
    </location>
</feature>
<keyword evidence="5 6" id="KW-0175">Coiled coil</keyword>
<feature type="region of interest" description="Disordered" evidence="7">
    <location>
        <begin position="608"/>
        <end position="717"/>
    </location>
</feature>
<dbReference type="Proteomes" id="UP000007110">
    <property type="component" value="Unassembled WGS sequence"/>
</dbReference>
<feature type="region of interest" description="Disordered" evidence="7">
    <location>
        <begin position="33"/>
        <end position="176"/>
    </location>
</feature>
<feature type="region of interest" description="Disordered" evidence="7">
    <location>
        <begin position="775"/>
        <end position="799"/>
    </location>
</feature>
<proteinExistence type="inferred from homology"/>
<dbReference type="InterPro" id="IPR035999">
    <property type="entry name" value="Sec7_dom_sf"/>
</dbReference>
<dbReference type="PANTHER" id="PTHR10663:SF342">
    <property type="entry name" value="FI21420P1"/>
    <property type="match status" value="1"/>
</dbReference>
<dbReference type="GO" id="GO:0030036">
    <property type="term" value="P:actin cytoskeleton organization"/>
    <property type="evidence" value="ECO:0000318"/>
    <property type="project" value="GO_Central"/>
</dbReference>
<evidence type="ECO:0000256" key="1">
    <source>
        <dbReference type="ARBA" id="ARBA00004496"/>
    </source>
</evidence>
<feature type="compositionally biased region" description="Polar residues" evidence="7">
    <location>
        <begin position="205"/>
        <end position="216"/>
    </location>
</feature>
<keyword evidence="11" id="KW-1185">Reference proteome</keyword>
<dbReference type="KEGG" id="spu:594729"/>
<dbReference type="Gene3D" id="1.10.220.20">
    <property type="match status" value="1"/>
</dbReference>
<evidence type="ECO:0000256" key="5">
    <source>
        <dbReference type="ARBA" id="ARBA00023054"/>
    </source>
</evidence>
<dbReference type="InterPro" id="IPR011993">
    <property type="entry name" value="PH-like_dom_sf"/>
</dbReference>
<feature type="region of interest" description="Disordered" evidence="7">
    <location>
        <begin position="205"/>
        <end position="241"/>
    </location>
</feature>
<feature type="compositionally biased region" description="Basic and acidic residues" evidence="7">
    <location>
        <begin position="663"/>
        <end position="675"/>
    </location>
</feature>
<dbReference type="GO" id="GO:0005085">
    <property type="term" value="F:guanyl-nucleotide exchange factor activity"/>
    <property type="evidence" value="ECO:0000318"/>
    <property type="project" value="GO_Central"/>
</dbReference>
<feature type="compositionally biased region" description="Pro residues" evidence="7">
    <location>
        <begin position="492"/>
        <end position="502"/>
    </location>
</feature>
<sequence>MWLASEFWIDLVLNFHEFVDLCLGLPFDSDQQLATDPSDLLKDSNSNTPKTAESTPAKDTATSTPLTPTPSTPPATPTPQTPSTTPRGGKPSPPPKPNTTPKTPRRTPPPRQDSLHTSPTPEVAVKGSPRPIPKRKPKPETRTIAIQTDNSHTPSASTTDSPQPHGSPGRVFPTQASITIPEQAVLRQSTPHSRVSRAVSIAVDSPTTHLAGTSQEKPTKIRWDLSPSPRNRASLRREKSIKQRREEERLIKQSRVLGSSYELSPDLQQKQVEMLEKRYGGRTKAQKAANVIQQAYRKHELQKEFQRLRRTRSDSRISSYLKNYSAKVHSKHSNRARVMVIEDTDTSTPVMRDTRGAMRKLEKKIEEGAELAGITRELESQAKQTINESSISPVVRSSTPTEQHRNNSNNVFPKGVVTPKDKGNSGDVEEMKEGSGKKVVVTLTMTRHNASTEIQERSQASRSEKTIITQKDVVRVQSQEVWKTSPKGGSVSPPPPISPGSSPPSSGRAVTKIITTSEKQVARKVCIPDMSGSPQVVQNSGPGVGVLSPVVVRASEMPSSTHCGFVLTGMKDVSMGNGSESPTLSRPVKTVSVGNDVMSPVIDRRVVKKESPRVQSPPIGVVHREGRKSLDQTSTTKHVEASQDTSYSRHLTRTDSNVVTQEVADRKCVGNEHSIESNSLRASHTPAGSMRQEGSTDKKRESVSSSGSTGTEGDVNMEYISGGRRMASIRADDSISTTSTVSGESFEVISIEQSSSSDVPSVVVATPEGSLMDFVHSSTDSEGSDTEGDLTSRSHSGSVDKNKNVAITAKRRMAKANSTGQMNSPVWKRKNQDTRIGTRNGTLMNGSATPVRMTRSDTGDSMSSESSGSSKYTFPDDSSISESNDTLPGEIEELCGKRPLVPSLSIPMTPSRRRRYRVGINLFNKKPEKGIKFLIENRFIENSPHEVAKFLLKRTGFSKQKIGEYLGNLQKDFNQLVLECFVEAMGFTGLTIDEALRKFQMSFLLPGEAQKIERLMEAFSKRYCYCNAEFANSFHNLDTIFILSFAVIMLTTDLHNPNVKPERKMKLPDFIKNLSGIDDEHDLDPEFLTGIFDRIKKKAFQPGEDHVTAVRKLEANILGEKPFPLAEPHRRLVSSCSLLEVNDPTKKDKKHIREVFLLNDMILITKLYKKKTGAILGYKKKVLLQGATVLEFSSQHYPYGIRLVSRQDKTLASFCASHPEDRTKFVADIRECILEIEEMESLRIEAELERQKVIRKSQASTSDSGVGLDTESLASTQNLSGSMDSLAPPLKDGSLKRTTLSNSLMDLKEAANKADHRSSVSSLDSGVPIDINATMPLPKKGRSPLPSSMWGRKKQTPTNKGPPGVAPSPHAESNA</sequence>
<evidence type="ECO:0000313" key="10">
    <source>
        <dbReference type="EnsemblMetazoa" id="XP_030829407"/>
    </source>
</evidence>
<feature type="region of interest" description="Disordered" evidence="7">
    <location>
        <begin position="478"/>
        <end position="508"/>
    </location>
</feature>
<reference evidence="11" key="1">
    <citation type="submission" date="2015-02" db="EMBL/GenBank/DDBJ databases">
        <title>Genome sequencing for Strongylocentrotus purpuratus.</title>
        <authorList>
            <person name="Murali S."/>
            <person name="Liu Y."/>
            <person name="Vee V."/>
            <person name="English A."/>
            <person name="Wang M."/>
            <person name="Skinner E."/>
            <person name="Han Y."/>
            <person name="Muzny D.M."/>
            <person name="Worley K.C."/>
            <person name="Gibbs R.A."/>
        </authorList>
    </citation>
    <scope>NUCLEOTIDE SEQUENCE</scope>
</reference>
<feature type="region of interest" description="Disordered" evidence="7">
    <location>
        <begin position="1311"/>
        <end position="1375"/>
    </location>
</feature>
<accession>A0A7M7N0Y8</accession>
<keyword evidence="8" id="KW-0732">Signal</keyword>
<dbReference type="GO" id="GO:0005737">
    <property type="term" value="C:cytoplasm"/>
    <property type="evidence" value="ECO:0007669"/>
    <property type="project" value="UniProtKB-SubCell"/>
</dbReference>